<reference evidence="4 5" key="1">
    <citation type="submission" date="2019-09" db="EMBL/GenBank/DDBJ databases">
        <title>Parvibaculum sedimenti sp. nov., isolated from sediment.</title>
        <authorList>
            <person name="Wang Y."/>
        </authorList>
    </citation>
    <scope>NUCLEOTIDE SEQUENCE [LARGE SCALE GENOMIC DNA]</scope>
    <source>
        <strain evidence="4 5">HXT-9</strain>
    </source>
</reference>
<keyword evidence="2 4" id="KW-0456">Lyase</keyword>
<dbReference type="GO" id="GO:0004300">
    <property type="term" value="F:enoyl-CoA hydratase activity"/>
    <property type="evidence" value="ECO:0007669"/>
    <property type="project" value="UniProtKB-EC"/>
</dbReference>
<organism evidence="4 5">
    <name type="scientific">Parvibaculum sedimenti</name>
    <dbReference type="NCBI Taxonomy" id="2608632"/>
    <lineage>
        <taxon>Bacteria</taxon>
        <taxon>Pseudomonadati</taxon>
        <taxon>Pseudomonadota</taxon>
        <taxon>Alphaproteobacteria</taxon>
        <taxon>Hyphomicrobiales</taxon>
        <taxon>Parvibaculaceae</taxon>
        <taxon>Parvibaculum</taxon>
    </lineage>
</organism>
<dbReference type="InterPro" id="IPR014748">
    <property type="entry name" value="Enoyl-CoA_hydra_C"/>
</dbReference>
<dbReference type="InterPro" id="IPR018376">
    <property type="entry name" value="Enoyl-CoA_hyd/isom_CS"/>
</dbReference>
<evidence type="ECO:0000256" key="1">
    <source>
        <dbReference type="ARBA" id="ARBA00005254"/>
    </source>
</evidence>
<comment type="caution">
    <text evidence="4">The sequence shown here is derived from an EMBL/GenBank/DDBJ whole genome shotgun (WGS) entry which is preliminary data.</text>
</comment>
<dbReference type="GO" id="GO:0006635">
    <property type="term" value="P:fatty acid beta-oxidation"/>
    <property type="evidence" value="ECO:0007669"/>
    <property type="project" value="TreeGrafter"/>
</dbReference>
<dbReference type="InterPro" id="IPR029045">
    <property type="entry name" value="ClpP/crotonase-like_dom_sf"/>
</dbReference>
<accession>A0A6N6VKI7</accession>
<protein>
    <submittedName>
        <fullName evidence="4">Enoyl-CoA hydratase</fullName>
        <ecNumber evidence="4">4.2.1.17</ecNumber>
    </submittedName>
</protein>
<dbReference type="InterPro" id="IPR001753">
    <property type="entry name" value="Enoyl-CoA_hydra/iso"/>
</dbReference>
<sequence>MSSPTPRMIAVKDGSIGWMIFNNPERLNAVSLDMWEAVPKIIAEFESDPEIRVIVLKGAGDRAFVAGADISQFEAQRNNPESVATYEDATTLAFETIARAERPTIAMIDGYCIGGGLGIALSCDIRFAAEGSTFGIPAAKLGLAYAASGTRRLVDVVGPAFAKEIFFTARRFTCDEALSMGLINRVFTRETLEAQTRDTCSIIAENAPLTVMTAKKIVDETRKASDNFDADYCDQLIERCFSSEDYAEGRKAFMEKRKPVFRGR</sequence>
<dbReference type="Proteomes" id="UP000468901">
    <property type="component" value="Unassembled WGS sequence"/>
</dbReference>
<evidence type="ECO:0000256" key="3">
    <source>
        <dbReference type="RuleBase" id="RU003707"/>
    </source>
</evidence>
<keyword evidence="5" id="KW-1185">Reference proteome</keyword>
<dbReference type="CDD" id="cd06558">
    <property type="entry name" value="crotonase-like"/>
    <property type="match status" value="1"/>
</dbReference>
<dbReference type="Pfam" id="PF00378">
    <property type="entry name" value="ECH_1"/>
    <property type="match status" value="1"/>
</dbReference>
<proteinExistence type="inferred from homology"/>
<dbReference type="EC" id="4.2.1.17" evidence="4"/>
<dbReference type="PANTHER" id="PTHR11941:SF54">
    <property type="entry name" value="ENOYL-COA HYDRATASE, MITOCHONDRIAL"/>
    <property type="match status" value="1"/>
</dbReference>
<gene>
    <name evidence="4" type="ORF">F2P47_13630</name>
</gene>
<dbReference type="RefSeq" id="WP_152216931.1">
    <property type="nucleotide sequence ID" value="NZ_WESC01000013.1"/>
</dbReference>
<dbReference type="AlphaFoldDB" id="A0A6N6VKI7"/>
<evidence type="ECO:0000256" key="2">
    <source>
        <dbReference type="ARBA" id="ARBA00023239"/>
    </source>
</evidence>
<dbReference type="SUPFAM" id="SSF52096">
    <property type="entry name" value="ClpP/crotonase"/>
    <property type="match status" value="1"/>
</dbReference>
<dbReference type="EMBL" id="WESC01000013">
    <property type="protein sequence ID" value="KAB7739048.1"/>
    <property type="molecule type" value="Genomic_DNA"/>
</dbReference>
<comment type="similarity">
    <text evidence="1 3">Belongs to the enoyl-CoA hydratase/isomerase family.</text>
</comment>
<dbReference type="PANTHER" id="PTHR11941">
    <property type="entry name" value="ENOYL-COA HYDRATASE-RELATED"/>
    <property type="match status" value="1"/>
</dbReference>
<dbReference type="NCBIfam" id="NF004781">
    <property type="entry name" value="PRK06127.1"/>
    <property type="match status" value="1"/>
</dbReference>
<evidence type="ECO:0000313" key="4">
    <source>
        <dbReference type="EMBL" id="KAB7739048.1"/>
    </source>
</evidence>
<evidence type="ECO:0000313" key="5">
    <source>
        <dbReference type="Proteomes" id="UP000468901"/>
    </source>
</evidence>
<dbReference type="PROSITE" id="PS00166">
    <property type="entry name" value="ENOYL_COA_HYDRATASE"/>
    <property type="match status" value="1"/>
</dbReference>
<dbReference type="Gene3D" id="3.90.226.10">
    <property type="entry name" value="2-enoyl-CoA Hydratase, Chain A, domain 1"/>
    <property type="match status" value="1"/>
</dbReference>
<dbReference type="Gene3D" id="1.10.12.10">
    <property type="entry name" value="Lyase 2-enoyl-coa Hydratase, Chain A, domain 2"/>
    <property type="match status" value="1"/>
</dbReference>
<name>A0A6N6VKI7_9HYPH</name>